<dbReference type="PANTHER" id="PTHR47966:SF51">
    <property type="entry name" value="BETA-SITE APP-CLEAVING ENZYME, ISOFORM A-RELATED"/>
    <property type="match status" value="1"/>
</dbReference>
<gene>
    <name evidence="17" type="ORF">MIND_00736900</name>
</gene>
<comment type="caution">
    <text evidence="17">The sequence shown here is derived from an EMBL/GenBank/DDBJ whole genome shotgun (WGS) entry which is preliminary data.</text>
</comment>
<evidence type="ECO:0000256" key="7">
    <source>
        <dbReference type="ARBA" id="ARBA00022801"/>
    </source>
</evidence>
<dbReference type="EMBL" id="JACAZF010000006">
    <property type="protein sequence ID" value="KAF7301713.1"/>
    <property type="molecule type" value="Genomic_DNA"/>
</dbReference>
<feature type="chain" id="PRO_5034873666" evidence="15">
    <location>
        <begin position="19"/>
        <end position="837"/>
    </location>
</feature>
<evidence type="ECO:0000256" key="12">
    <source>
        <dbReference type="PROSITE-ProRule" id="PRU00221"/>
    </source>
</evidence>
<dbReference type="InterPro" id="IPR001461">
    <property type="entry name" value="Aspartic_peptidase_A1"/>
</dbReference>
<accession>A0A8H6W4Q6</accession>
<proteinExistence type="inferred from homology"/>
<dbReference type="Proteomes" id="UP000636479">
    <property type="component" value="Unassembled WGS sequence"/>
</dbReference>
<keyword evidence="4 13" id="KW-0645">Protease</keyword>
<keyword evidence="9" id="KW-0325">Glycoprotein</keyword>
<dbReference type="InterPro" id="IPR021109">
    <property type="entry name" value="Peptidase_aspartic_dom_sf"/>
</dbReference>
<dbReference type="InterPro" id="IPR001969">
    <property type="entry name" value="Aspartic_peptidase_AS"/>
</dbReference>
<keyword evidence="8 11" id="KW-1015">Disulfide bond</keyword>
<comment type="subcellular location">
    <subcellularLocation>
        <location evidence="1">Vacuole</location>
    </subcellularLocation>
</comment>
<feature type="repeat" description="WD" evidence="12">
    <location>
        <begin position="415"/>
        <end position="456"/>
    </location>
</feature>
<dbReference type="FunFam" id="2.40.70.10:FF:000036">
    <property type="entry name" value="Vacuolar aspartic protease"/>
    <property type="match status" value="1"/>
</dbReference>
<dbReference type="InterPro" id="IPR015943">
    <property type="entry name" value="WD40/YVTN_repeat-like_dom_sf"/>
</dbReference>
<dbReference type="SUPFAM" id="SSF50630">
    <property type="entry name" value="Acid proteases"/>
    <property type="match status" value="1"/>
</dbReference>
<dbReference type="FunFam" id="2.40.70.10:FF:000002">
    <property type="entry name" value="Vacuolar aspartic proteinase"/>
    <property type="match status" value="1"/>
</dbReference>
<keyword evidence="3" id="KW-0926">Vacuole</keyword>
<organism evidence="17 18">
    <name type="scientific">Mycena indigotica</name>
    <dbReference type="NCBI Taxonomy" id="2126181"/>
    <lineage>
        <taxon>Eukaryota</taxon>
        <taxon>Fungi</taxon>
        <taxon>Dikarya</taxon>
        <taxon>Basidiomycota</taxon>
        <taxon>Agaricomycotina</taxon>
        <taxon>Agaricomycetes</taxon>
        <taxon>Agaricomycetidae</taxon>
        <taxon>Agaricales</taxon>
        <taxon>Marasmiineae</taxon>
        <taxon>Mycenaceae</taxon>
        <taxon>Mycena</taxon>
    </lineage>
</organism>
<dbReference type="InterPro" id="IPR036322">
    <property type="entry name" value="WD40_repeat_dom_sf"/>
</dbReference>
<dbReference type="AlphaFoldDB" id="A0A8H6W4Q6"/>
<feature type="active site" evidence="10">
    <location>
        <position position="114"/>
    </location>
</feature>
<keyword evidence="12" id="KW-0853">WD repeat</keyword>
<evidence type="ECO:0000259" key="16">
    <source>
        <dbReference type="PROSITE" id="PS51767"/>
    </source>
</evidence>
<dbReference type="InterPro" id="IPR033121">
    <property type="entry name" value="PEPTIDASE_A1"/>
</dbReference>
<evidence type="ECO:0000256" key="11">
    <source>
        <dbReference type="PIRSR" id="PIRSR601461-2"/>
    </source>
</evidence>
<dbReference type="PANTHER" id="PTHR47966">
    <property type="entry name" value="BETA-SITE APP-CLEAVING ENZYME, ISOFORM A-RELATED"/>
    <property type="match status" value="1"/>
</dbReference>
<keyword evidence="5 15" id="KW-0732">Signal</keyword>
<dbReference type="PROSITE" id="PS50082">
    <property type="entry name" value="WD_REPEATS_2"/>
    <property type="match status" value="1"/>
</dbReference>
<dbReference type="Gene3D" id="2.40.70.10">
    <property type="entry name" value="Acid Proteases"/>
    <property type="match status" value="2"/>
</dbReference>
<keyword evidence="7 13" id="KW-0378">Hydrolase</keyword>
<dbReference type="Pfam" id="PF00026">
    <property type="entry name" value="Asp"/>
    <property type="match status" value="1"/>
</dbReference>
<feature type="active site" evidence="10">
    <location>
        <position position="296"/>
    </location>
</feature>
<feature type="domain" description="Peptidase A1" evidence="16">
    <location>
        <begin position="96"/>
        <end position="404"/>
    </location>
</feature>
<dbReference type="Pfam" id="PF00400">
    <property type="entry name" value="WD40"/>
    <property type="match status" value="1"/>
</dbReference>
<evidence type="ECO:0000256" key="14">
    <source>
        <dbReference type="SAM" id="MobiDB-lite"/>
    </source>
</evidence>
<keyword evidence="18" id="KW-1185">Reference proteome</keyword>
<evidence type="ECO:0000256" key="1">
    <source>
        <dbReference type="ARBA" id="ARBA00004116"/>
    </source>
</evidence>
<evidence type="ECO:0000256" key="4">
    <source>
        <dbReference type="ARBA" id="ARBA00022670"/>
    </source>
</evidence>
<dbReference type="RefSeq" id="XP_037219713.1">
    <property type="nucleotide sequence ID" value="XM_037364069.1"/>
</dbReference>
<dbReference type="Gene3D" id="2.130.10.10">
    <property type="entry name" value="YVTN repeat-like/Quinoprotein amine dehydrogenase"/>
    <property type="match status" value="2"/>
</dbReference>
<evidence type="ECO:0000256" key="8">
    <source>
        <dbReference type="ARBA" id="ARBA00023157"/>
    </source>
</evidence>
<dbReference type="CDD" id="cd05488">
    <property type="entry name" value="Proteinase_A_fungi"/>
    <property type="match status" value="1"/>
</dbReference>
<dbReference type="PROSITE" id="PS51767">
    <property type="entry name" value="PEPTIDASE_A1"/>
    <property type="match status" value="1"/>
</dbReference>
<dbReference type="GeneID" id="59346585"/>
<evidence type="ECO:0000256" key="10">
    <source>
        <dbReference type="PIRSR" id="PIRSR601461-1"/>
    </source>
</evidence>
<dbReference type="GO" id="GO:0006508">
    <property type="term" value="P:proteolysis"/>
    <property type="evidence" value="ECO:0007669"/>
    <property type="project" value="UniProtKB-KW"/>
</dbReference>
<evidence type="ECO:0000256" key="9">
    <source>
        <dbReference type="ARBA" id="ARBA00023180"/>
    </source>
</evidence>
<dbReference type="PROSITE" id="PS00141">
    <property type="entry name" value="ASP_PROTEASE"/>
    <property type="match status" value="2"/>
</dbReference>
<feature type="signal peptide" evidence="15">
    <location>
        <begin position="1"/>
        <end position="18"/>
    </location>
</feature>
<evidence type="ECO:0000256" key="3">
    <source>
        <dbReference type="ARBA" id="ARBA00022554"/>
    </source>
</evidence>
<sequence>MFKPALLSLLALLPFVSTSRVTKLKLNKLAPSQSNPELEAAYLADKYGQVPLMGTGGSGRRIERPTHNGEEPLFWTQEQLKGGHNVPLSNFMNAQYFADITIGTPPQSFKVVLDTGSSNLWVPSTQCTSIACFLHTKYDSKSSSTYAKNGSAFSIQYGTGSMEGFVSNDVLSIGDIKIPKQDFAEATKEPGLVFAFAKFDGILGLGYDTISVNHITPPFYSMINAKLIDSPVFSFRLGSSEEDGGEAVFGGIDPTAYTGDISYVPVRRKAYWEVELEKIKFGDDELELENTGAAIDTGTSLIALPTDIAEMLNAQIGATKSWNGQYQVDCAKVPSLPELSFYFGGKPYPLKGSDYILEVSGTCVSSFTGMDINLPGGSLWIVGDVFLRKYFTVYDLGRNAVGFATSAVAVLGEDGSGHSGCVNALSWARDGELLLSGSDDRTIQIWAMDSSLEADYPFAVRSVIYTQHTANIFNVHLLPHSNSIASVAGDGEVQVHDMGGVHSCTHRLRCHADRTKRVVTEDSPHLFLTVSEDGSVRQHDLRNKHNCQSGSCPPPLLKMHLELSTISMSTLTPYQFVVAGESEFGYLFDRRQAGRFLREEWGMVENGMTHCVRRFGRPTRSNASAQDFMGREHITGSRMSAENGHEVLLSYSADAVYSYSTLDEPQKEEDMAKPSTPLSDGEEEGTPTPPDSYGGVPLIMPRTRYSGARNIQTIKDVNFLGPRDEFVVSGSDCGNLFIWEKDSGQLHALLEGDSTVVNVIEGHPHLPLFACSGIDETIKLFAPVSSEPKFSRIDQAEEIIAANERPRLGFQRLSRHHFTALLASIQVDDESSQCNHQ</sequence>
<dbReference type="GO" id="GO:0004190">
    <property type="term" value="F:aspartic-type endopeptidase activity"/>
    <property type="evidence" value="ECO:0007669"/>
    <property type="project" value="UniProtKB-KW"/>
</dbReference>
<dbReference type="InterPro" id="IPR033819">
    <property type="entry name" value="Saccharopepsin"/>
</dbReference>
<evidence type="ECO:0000256" key="2">
    <source>
        <dbReference type="ARBA" id="ARBA00007447"/>
    </source>
</evidence>
<evidence type="ECO:0000256" key="15">
    <source>
        <dbReference type="SAM" id="SignalP"/>
    </source>
</evidence>
<protein>
    <submittedName>
        <fullName evidence="17">Aspartic peptidase A1</fullName>
    </submittedName>
</protein>
<dbReference type="OrthoDB" id="771136at2759"/>
<dbReference type="PROSITE" id="PS50294">
    <property type="entry name" value="WD_REPEATS_REGION"/>
    <property type="match status" value="1"/>
</dbReference>
<dbReference type="GO" id="GO:0000324">
    <property type="term" value="C:fungal-type vacuole"/>
    <property type="evidence" value="ECO:0007669"/>
    <property type="project" value="InterPro"/>
</dbReference>
<dbReference type="SUPFAM" id="SSF50978">
    <property type="entry name" value="WD40 repeat-like"/>
    <property type="match status" value="1"/>
</dbReference>
<keyword evidence="6 13" id="KW-0064">Aspartyl protease</keyword>
<dbReference type="SMART" id="SM00320">
    <property type="entry name" value="WD40"/>
    <property type="match status" value="5"/>
</dbReference>
<evidence type="ECO:0000313" key="17">
    <source>
        <dbReference type="EMBL" id="KAF7301713.1"/>
    </source>
</evidence>
<reference evidence="17" key="1">
    <citation type="submission" date="2020-05" db="EMBL/GenBank/DDBJ databases">
        <title>Mycena genomes resolve the evolution of fungal bioluminescence.</title>
        <authorList>
            <person name="Tsai I.J."/>
        </authorList>
    </citation>
    <scope>NUCLEOTIDE SEQUENCE</scope>
    <source>
        <strain evidence="17">171206Taipei</strain>
    </source>
</reference>
<evidence type="ECO:0000256" key="5">
    <source>
        <dbReference type="ARBA" id="ARBA00022729"/>
    </source>
</evidence>
<dbReference type="InterPro" id="IPR001680">
    <property type="entry name" value="WD40_rpt"/>
</dbReference>
<evidence type="ECO:0000256" key="13">
    <source>
        <dbReference type="RuleBase" id="RU000454"/>
    </source>
</evidence>
<dbReference type="PRINTS" id="PR00792">
    <property type="entry name" value="PEPSIN"/>
</dbReference>
<evidence type="ECO:0000256" key="6">
    <source>
        <dbReference type="ARBA" id="ARBA00022750"/>
    </source>
</evidence>
<feature type="disulfide bond" evidence="11">
    <location>
        <begin position="127"/>
        <end position="132"/>
    </location>
</feature>
<feature type="region of interest" description="Disordered" evidence="14">
    <location>
        <begin position="663"/>
        <end position="697"/>
    </location>
</feature>
<name>A0A8H6W4Q6_9AGAR</name>
<comment type="similarity">
    <text evidence="2 13">Belongs to the peptidase A1 family.</text>
</comment>
<evidence type="ECO:0000313" key="18">
    <source>
        <dbReference type="Proteomes" id="UP000636479"/>
    </source>
</evidence>